<keyword evidence="3" id="KW-0547">Nucleotide-binding</keyword>
<organism evidence="7 8">
    <name type="scientific">Eleusine coracana subsp. coracana</name>
    <dbReference type="NCBI Taxonomy" id="191504"/>
    <lineage>
        <taxon>Eukaryota</taxon>
        <taxon>Viridiplantae</taxon>
        <taxon>Streptophyta</taxon>
        <taxon>Embryophyta</taxon>
        <taxon>Tracheophyta</taxon>
        <taxon>Spermatophyta</taxon>
        <taxon>Magnoliopsida</taxon>
        <taxon>Liliopsida</taxon>
        <taxon>Poales</taxon>
        <taxon>Poaceae</taxon>
        <taxon>PACMAD clade</taxon>
        <taxon>Chloridoideae</taxon>
        <taxon>Cynodonteae</taxon>
        <taxon>Eleusininae</taxon>
        <taxon>Eleusine</taxon>
    </lineage>
</organism>
<dbReference type="Proteomes" id="UP001054889">
    <property type="component" value="Unassembled WGS sequence"/>
</dbReference>
<evidence type="ECO:0000313" key="8">
    <source>
        <dbReference type="Proteomes" id="UP001054889"/>
    </source>
</evidence>
<accession>A0AAV5FDV8</accession>
<protein>
    <recommendedName>
        <fullName evidence="6">Protein kinase domain-containing protein</fullName>
    </recommendedName>
</protein>
<dbReference type="InterPro" id="IPR001245">
    <property type="entry name" value="Ser-Thr/Tyr_kinase_cat_dom"/>
</dbReference>
<dbReference type="EMBL" id="BQKI01000084">
    <property type="protein sequence ID" value="GJN32575.1"/>
    <property type="molecule type" value="Genomic_DNA"/>
</dbReference>
<keyword evidence="5" id="KW-0067">ATP-binding</keyword>
<proteinExistence type="predicted"/>
<evidence type="ECO:0000259" key="6">
    <source>
        <dbReference type="PROSITE" id="PS50011"/>
    </source>
</evidence>
<evidence type="ECO:0000256" key="1">
    <source>
        <dbReference type="ARBA" id="ARBA00022527"/>
    </source>
</evidence>
<dbReference type="InterPro" id="IPR011009">
    <property type="entry name" value="Kinase-like_dom_sf"/>
</dbReference>
<evidence type="ECO:0000256" key="2">
    <source>
        <dbReference type="ARBA" id="ARBA00022679"/>
    </source>
</evidence>
<reference evidence="7" key="1">
    <citation type="journal article" date="2018" name="DNA Res.">
        <title>Multiple hybrid de novo genome assembly of finger millet, an orphan allotetraploid crop.</title>
        <authorList>
            <person name="Hatakeyama M."/>
            <person name="Aluri S."/>
            <person name="Balachadran M.T."/>
            <person name="Sivarajan S.R."/>
            <person name="Patrignani A."/>
            <person name="Gruter S."/>
            <person name="Poveda L."/>
            <person name="Shimizu-Inatsugi R."/>
            <person name="Baeten J."/>
            <person name="Francoijs K.J."/>
            <person name="Nataraja K.N."/>
            <person name="Reddy Y.A.N."/>
            <person name="Phadnis S."/>
            <person name="Ravikumar R.L."/>
            <person name="Schlapbach R."/>
            <person name="Sreeman S.M."/>
            <person name="Shimizu K.K."/>
        </authorList>
    </citation>
    <scope>NUCLEOTIDE SEQUENCE</scope>
</reference>
<dbReference type="InterPro" id="IPR000719">
    <property type="entry name" value="Prot_kinase_dom"/>
</dbReference>
<feature type="domain" description="Protein kinase" evidence="6">
    <location>
        <begin position="1"/>
        <end position="118"/>
    </location>
</feature>
<evidence type="ECO:0000256" key="5">
    <source>
        <dbReference type="ARBA" id="ARBA00022840"/>
    </source>
</evidence>
<evidence type="ECO:0000313" key="7">
    <source>
        <dbReference type="EMBL" id="GJN32575.1"/>
    </source>
</evidence>
<evidence type="ECO:0000256" key="4">
    <source>
        <dbReference type="ARBA" id="ARBA00022777"/>
    </source>
</evidence>
<keyword evidence="8" id="KW-1185">Reference proteome</keyword>
<name>A0AAV5FDV8_ELECO</name>
<dbReference type="PANTHER" id="PTHR27002:SF911">
    <property type="entry name" value="OS07G0538700 PROTEIN"/>
    <property type="match status" value="1"/>
</dbReference>
<sequence>MAPEYALSGNVSPKIDVFSYGILVLEIITGRKNSSYDESNKAVNLLTDVWNCWTKGKALQLVNHSALDENSRRNVLRGIHIGLLCVQEHPDDRPSISSVVIMLTRSRVKLQQPQQPAFYFGGDSSSVLEQHVNRNCIYEGSDVIVEENFSVNDVTNTDPYPR</sequence>
<dbReference type="SUPFAM" id="SSF56112">
    <property type="entry name" value="Protein kinase-like (PK-like)"/>
    <property type="match status" value="1"/>
</dbReference>
<dbReference type="GO" id="GO:0005886">
    <property type="term" value="C:plasma membrane"/>
    <property type="evidence" value="ECO:0007669"/>
    <property type="project" value="TreeGrafter"/>
</dbReference>
<keyword evidence="1" id="KW-0723">Serine/threonine-protein kinase</keyword>
<reference evidence="7" key="2">
    <citation type="submission" date="2021-12" db="EMBL/GenBank/DDBJ databases">
        <title>Resequencing data analysis of finger millet.</title>
        <authorList>
            <person name="Hatakeyama M."/>
            <person name="Aluri S."/>
            <person name="Balachadran M.T."/>
            <person name="Sivarajan S.R."/>
            <person name="Poveda L."/>
            <person name="Shimizu-Inatsugi R."/>
            <person name="Schlapbach R."/>
            <person name="Sreeman S.M."/>
            <person name="Shimizu K.K."/>
        </authorList>
    </citation>
    <scope>NUCLEOTIDE SEQUENCE</scope>
</reference>
<evidence type="ECO:0000256" key="3">
    <source>
        <dbReference type="ARBA" id="ARBA00022741"/>
    </source>
</evidence>
<dbReference type="Pfam" id="PF07714">
    <property type="entry name" value="PK_Tyr_Ser-Thr"/>
    <property type="match status" value="1"/>
</dbReference>
<gene>
    <name evidence="7" type="primary">gb21089</name>
    <name evidence="7" type="ORF">PR202_gb21089</name>
</gene>
<dbReference type="PROSITE" id="PS50011">
    <property type="entry name" value="PROTEIN_KINASE_DOM"/>
    <property type="match status" value="1"/>
</dbReference>
<comment type="caution">
    <text evidence="7">The sequence shown here is derived from an EMBL/GenBank/DDBJ whole genome shotgun (WGS) entry which is preliminary data.</text>
</comment>
<dbReference type="AlphaFoldDB" id="A0AAV5FDV8"/>
<keyword evidence="2" id="KW-0808">Transferase</keyword>
<dbReference type="PANTHER" id="PTHR27002">
    <property type="entry name" value="RECEPTOR-LIKE SERINE/THREONINE-PROTEIN KINASE SD1-8"/>
    <property type="match status" value="1"/>
</dbReference>
<dbReference type="GO" id="GO:0005524">
    <property type="term" value="F:ATP binding"/>
    <property type="evidence" value="ECO:0007669"/>
    <property type="project" value="UniProtKB-KW"/>
</dbReference>
<dbReference type="GO" id="GO:0004674">
    <property type="term" value="F:protein serine/threonine kinase activity"/>
    <property type="evidence" value="ECO:0007669"/>
    <property type="project" value="UniProtKB-KW"/>
</dbReference>
<keyword evidence="4" id="KW-0418">Kinase</keyword>
<dbReference type="Gene3D" id="1.10.510.10">
    <property type="entry name" value="Transferase(Phosphotransferase) domain 1"/>
    <property type="match status" value="1"/>
</dbReference>